<dbReference type="AlphaFoldDB" id="A0A146L8E0"/>
<protein>
    <submittedName>
        <fullName evidence="1">Uncharacterized protein</fullName>
    </submittedName>
</protein>
<proteinExistence type="predicted"/>
<evidence type="ECO:0000313" key="1">
    <source>
        <dbReference type="EMBL" id="JAQ04651.1"/>
    </source>
</evidence>
<gene>
    <name evidence="1" type="ORF">g.27335</name>
</gene>
<accession>A0A146L8E0</accession>
<name>A0A146L8E0_LYGHE</name>
<reference evidence="1" key="1">
    <citation type="journal article" date="2016" name="Gigascience">
        <title>De novo construction of an expanded transcriptome assembly for the western tarnished plant bug, Lygus hesperus.</title>
        <authorList>
            <person name="Tassone E.E."/>
            <person name="Geib S.M."/>
            <person name="Hall B."/>
            <person name="Fabrick J.A."/>
            <person name="Brent C.S."/>
            <person name="Hull J.J."/>
        </authorList>
    </citation>
    <scope>NUCLEOTIDE SEQUENCE</scope>
</reference>
<dbReference type="EMBL" id="GDHC01013978">
    <property type="protein sequence ID" value="JAQ04651.1"/>
    <property type="molecule type" value="Transcribed_RNA"/>
</dbReference>
<organism evidence="1">
    <name type="scientific">Lygus hesperus</name>
    <name type="common">Western plant bug</name>
    <dbReference type="NCBI Taxonomy" id="30085"/>
    <lineage>
        <taxon>Eukaryota</taxon>
        <taxon>Metazoa</taxon>
        <taxon>Ecdysozoa</taxon>
        <taxon>Arthropoda</taxon>
        <taxon>Hexapoda</taxon>
        <taxon>Insecta</taxon>
        <taxon>Pterygota</taxon>
        <taxon>Neoptera</taxon>
        <taxon>Paraneoptera</taxon>
        <taxon>Hemiptera</taxon>
        <taxon>Heteroptera</taxon>
        <taxon>Panheteroptera</taxon>
        <taxon>Cimicomorpha</taxon>
        <taxon>Miridae</taxon>
        <taxon>Mirini</taxon>
        <taxon>Lygus</taxon>
    </lineage>
</organism>
<sequence>MFLPTTVPGVEQLKITILFDLLIQGGLTYAEVTTPSFGRQSHWNGIAKGQDHFEDGNDGTIEEYSSFFHGSTFLILKAFSINRFPLMEEGFVLTSTFSTWQIMNVM</sequence>